<gene>
    <name evidence="2" type="ORF">EV652_102503</name>
</gene>
<accession>A0A4R2HTG4</accession>
<sequence length="387" mass="42675">MRHLPDSPSLGFLRKEAKDLLAALRESNPEVSLAEAQRTLAVEYGLRDWAELKAEVERRMLEAPVVPDGLAEALATTFGLGRVIKEASPVSFTPMGRCWSITTDEGRWLAVTVYPWITADQAELGTRLRDAAVAAGVTAPTPVRSPEGRLIETVQEQNWRVHEWIEVGPSPVAPTPTAVARRVGEIFGTLHSLALPTDVPIHPYVMMRKSEAEWDELLGRARAAGKPWAEQLAATFPTIRDLDRIKADFDGAEFILCNQVINPENVRLSHNDQLVVTEWDFAGSLTPEFEVAWALTHWALRPAVNHAAVTAFRDGYVDTAGRWPDLTLSSFGTAVTGWLNWTYNSICESISPTDPDHANFAERESTDLLKHPMTPASLNQLLACASA</sequence>
<dbReference type="InterPro" id="IPR011009">
    <property type="entry name" value="Kinase-like_dom_sf"/>
</dbReference>
<keyword evidence="3" id="KW-1185">Reference proteome</keyword>
<dbReference type="GO" id="GO:0016740">
    <property type="term" value="F:transferase activity"/>
    <property type="evidence" value="ECO:0007669"/>
    <property type="project" value="UniProtKB-KW"/>
</dbReference>
<reference evidence="2 3" key="1">
    <citation type="journal article" date="2015" name="Stand. Genomic Sci.">
        <title>Genomic Encyclopedia of Bacterial and Archaeal Type Strains, Phase III: the genomes of soil and plant-associated and newly described type strains.</title>
        <authorList>
            <person name="Whitman W.B."/>
            <person name="Woyke T."/>
            <person name="Klenk H.P."/>
            <person name="Zhou Y."/>
            <person name="Lilburn T.G."/>
            <person name="Beck B.J."/>
            <person name="De Vos P."/>
            <person name="Vandamme P."/>
            <person name="Eisen J.A."/>
            <person name="Garrity G."/>
            <person name="Hugenholtz P."/>
            <person name="Kyrpides N.C."/>
        </authorList>
    </citation>
    <scope>NUCLEOTIDE SEQUENCE [LARGE SCALE GENOMIC DNA]</scope>
    <source>
        <strain evidence="2 3">VKM Ac-2572</strain>
    </source>
</reference>
<dbReference type="Pfam" id="PF01636">
    <property type="entry name" value="APH"/>
    <property type="match status" value="1"/>
</dbReference>
<evidence type="ECO:0000313" key="2">
    <source>
        <dbReference type="EMBL" id="TCO34437.1"/>
    </source>
</evidence>
<dbReference type="OrthoDB" id="928522at2"/>
<comment type="caution">
    <text evidence="2">The sequence shown here is derived from an EMBL/GenBank/DDBJ whole genome shotgun (WGS) entry which is preliminary data.</text>
</comment>
<organism evidence="2 3">
    <name type="scientific">Kribbella steppae</name>
    <dbReference type="NCBI Taxonomy" id="2512223"/>
    <lineage>
        <taxon>Bacteria</taxon>
        <taxon>Bacillati</taxon>
        <taxon>Actinomycetota</taxon>
        <taxon>Actinomycetes</taxon>
        <taxon>Propionibacteriales</taxon>
        <taxon>Kribbellaceae</taxon>
        <taxon>Kribbella</taxon>
    </lineage>
</organism>
<protein>
    <submittedName>
        <fullName evidence="2">Phosphotransferase family enzyme</fullName>
    </submittedName>
</protein>
<evidence type="ECO:0000313" key="3">
    <source>
        <dbReference type="Proteomes" id="UP000294508"/>
    </source>
</evidence>
<feature type="domain" description="Aminoglycoside phosphotransferase" evidence="1">
    <location>
        <begin position="101"/>
        <end position="314"/>
    </location>
</feature>
<name>A0A4R2HTG4_9ACTN</name>
<dbReference type="AlphaFoldDB" id="A0A4R2HTG4"/>
<evidence type="ECO:0000259" key="1">
    <source>
        <dbReference type="Pfam" id="PF01636"/>
    </source>
</evidence>
<dbReference type="RefSeq" id="WP_132208203.1">
    <property type="nucleotide sequence ID" value="NZ_SLWN01000002.1"/>
</dbReference>
<proteinExistence type="predicted"/>
<dbReference type="Proteomes" id="UP000294508">
    <property type="component" value="Unassembled WGS sequence"/>
</dbReference>
<dbReference type="SUPFAM" id="SSF56112">
    <property type="entry name" value="Protein kinase-like (PK-like)"/>
    <property type="match status" value="1"/>
</dbReference>
<dbReference type="InterPro" id="IPR002575">
    <property type="entry name" value="Aminoglycoside_PTrfase"/>
</dbReference>
<dbReference type="EMBL" id="SLWN01000002">
    <property type="protein sequence ID" value="TCO34437.1"/>
    <property type="molecule type" value="Genomic_DNA"/>
</dbReference>
<keyword evidence="2" id="KW-0808">Transferase</keyword>